<feature type="binding site" evidence="3">
    <location>
        <position position="281"/>
    </location>
    <ligand>
        <name>Zn(2+)</name>
        <dbReference type="ChEBI" id="CHEBI:29105"/>
    </ligand>
</feature>
<dbReference type="RefSeq" id="WP_330647036.1">
    <property type="nucleotide sequence ID" value="NZ_CP135444.1"/>
</dbReference>
<dbReference type="PIRSF" id="PIRSF037505">
    <property type="entry name" value="Betaine_HMT"/>
    <property type="match status" value="1"/>
</dbReference>
<evidence type="ECO:0000313" key="5">
    <source>
        <dbReference type="EMBL" id="WRY35273.1"/>
    </source>
</evidence>
<dbReference type="InterPro" id="IPR017226">
    <property type="entry name" value="BHMT-like"/>
</dbReference>
<name>A0ABZ1E4J3_9RHOB</name>
<reference evidence="5 6" key="1">
    <citation type="submission" date="2023-09" db="EMBL/GenBank/DDBJ databases">
        <title>Thioclava shenzhenensis sp. nov., a multidrug resistant bacteria-antagonizing species isolated from coastal seawater.</title>
        <authorList>
            <person name="Long M."/>
        </authorList>
    </citation>
    <scope>NUCLEOTIDE SEQUENCE [LARGE SCALE GENOMIC DNA]</scope>
    <source>
        <strain evidence="5 6">FTW29</strain>
        <plasmid evidence="5 6">unnamed1</plasmid>
    </source>
</reference>
<dbReference type="SUPFAM" id="SSF82282">
    <property type="entry name" value="Homocysteine S-methyltransferase"/>
    <property type="match status" value="1"/>
</dbReference>
<keyword evidence="6" id="KW-1185">Reference proteome</keyword>
<dbReference type="InterPro" id="IPR003726">
    <property type="entry name" value="HCY_dom"/>
</dbReference>
<evidence type="ECO:0000259" key="4">
    <source>
        <dbReference type="PROSITE" id="PS50970"/>
    </source>
</evidence>
<comment type="cofactor">
    <cofactor evidence="3">
        <name>Zn(2+)</name>
        <dbReference type="ChEBI" id="CHEBI:29105"/>
    </cofactor>
</comment>
<dbReference type="PANTHER" id="PTHR11103">
    <property type="entry name" value="SLR1189 PROTEIN"/>
    <property type="match status" value="1"/>
</dbReference>
<dbReference type="Pfam" id="PF02574">
    <property type="entry name" value="S-methyl_trans"/>
    <property type="match status" value="1"/>
</dbReference>
<accession>A0ABZ1E4J3</accession>
<evidence type="ECO:0000256" key="1">
    <source>
        <dbReference type="ARBA" id="ARBA00022603"/>
    </source>
</evidence>
<dbReference type="InterPro" id="IPR036589">
    <property type="entry name" value="HCY_dom_sf"/>
</dbReference>
<keyword evidence="1 3" id="KW-0489">Methyltransferase</keyword>
<feature type="binding site" evidence="3">
    <location>
        <position position="206"/>
    </location>
    <ligand>
        <name>Zn(2+)</name>
        <dbReference type="ChEBI" id="CHEBI:29105"/>
    </ligand>
</feature>
<protein>
    <submittedName>
        <fullName evidence="5">Homocysteine S-methyltransferase family protein</fullName>
    </submittedName>
</protein>
<keyword evidence="5" id="KW-0614">Plasmid</keyword>
<evidence type="ECO:0000256" key="3">
    <source>
        <dbReference type="PROSITE-ProRule" id="PRU00333"/>
    </source>
</evidence>
<keyword evidence="3" id="KW-0862">Zinc</keyword>
<proteinExistence type="predicted"/>
<organism evidence="5 6">
    <name type="scientific">Thioclava litoralis</name>
    <dbReference type="NCBI Taxonomy" id="3076557"/>
    <lineage>
        <taxon>Bacteria</taxon>
        <taxon>Pseudomonadati</taxon>
        <taxon>Pseudomonadota</taxon>
        <taxon>Alphaproteobacteria</taxon>
        <taxon>Rhodobacterales</taxon>
        <taxon>Paracoccaceae</taxon>
        <taxon>Thioclava</taxon>
    </lineage>
</organism>
<geneLocation type="plasmid" evidence="5 6">
    <name>unnamed1</name>
</geneLocation>
<feature type="binding site" evidence="3">
    <location>
        <position position="280"/>
    </location>
    <ligand>
        <name>Zn(2+)</name>
        <dbReference type="ChEBI" id="CHEBI:29105"/>
    </ligand>
</feature>
<dbReference type="EMBL" id="CP135444">
    <property type="protein sequence ID" value="WRY35273.1"/>
    <property type="molecule type" value="Genomic_DNA"/>
</dbReference>
<dbReference type="Gene3D" id="3.20.20.330">
    <property type="entry name" value="Homocysteine-binding-like domain"/>
    <property type="match status" value="1"/>
</dbReference>
<dbReference type="PANTHER" id="PTHR11103:SF18">
    <property type="entry name" value="SLR1189 PROTEIN"/>
    <property type="match status" value="1"/>
</dbReference>
<gene>
    <name evidence="5" type="ORF">RPE78_15655</name>
</gene>
<sequence>MTTITLLDGGMSRELQHWGAELRQPEWSAVALIETPEIVQVAHEAFLKAGAQVITTNSYAVVPFHLGEERFARDGAALATDAARLARAAADKFPGARVAGSLPPPCGSYMPEAFDAAIARPILDMLVGAMQDKVDLWVAETLSSLAEARCAVAAAKSSGKPVWLSFTLHDSEGALDQPPALRSGESVAEAARLAQELGAEALLFNCSMPEVMEPAIKAARAAFGDAQLPIGIYANAFESQDDDGAANEVLSQVRKDLTPAGYLQWVDQWIAAGATMVGGCCGIGSEHIAAIAAHLAQKA</sequence>
<evidence type="ECO:0000313" key="6">
    <source>
        <dbReference type="Proteomes" id="UP001623290"/>
    </source>
</evidence>
<evidence type="ECO:0000256" key="2">
    <source>
        <dbReference type="ARBA" id="ARBA00022679"/>
    </source>
</evidence>
<keyword evidence="2 3" id="KW-0808">Transferase</keyword>
<dbReference type="PROSITE" id="PS50970">
    <property type="entry name" value="HCY"/>
    <property type="match status" value="1"/>
</dbReference>
<feature type="domain" description="Hcy-binding" evidence="4">
    <location>
        <begin position="1"/>
        <end position="295"/>
    </location>
</feature>
<keyword evidence="3" id="KW-0479">Metal-binding</keyword>
<dbReference type="Proteomes" id="UP001623290">
    <property type="component" value="Plasmid unnamed1"/>
</dbReference>